<gene>
    <name evidence="1" type="ORF">HS096_03410</name>
</gene>
<organism evidence="1 2">
    <name type="scientific">candidate division WWE3 bacterium</name>
    <dbReference type="NCBI Taxonomy" id="2053526"/>
    <lineage>
        <taxon>Bacteria</taxon>
        <taxon>Katanobacteria</taxon>
    </lineage>
</organism>
<protein>
    <submittedName>
        <fullName evidence="1">Uncharacterized protein</fullName>
    </submittedName>
</protein>
<evidence type="ECO:0000313" key="2">
    <source>
        <dbReference type="Proteomes" id="UP000710385"/>
    </source>
</evidence>
<dbReference type="EMBL" id="JABTTY010000001">
    <property type="protein sequence ID" value="MBE7525407.1"/>
    <property type="molecule type" value="Genomic_DNA"/>
</dbReference>
<comment type="caution">
    <text evidence="1">The sequence shown here is derived from an EMBL/GenBank/DDBJ whole genome shotgun (WGS) entry which is preliminary data.</text>
</comment>
<dbReference type="Proteomes" id="UP000710385">
    <property type="component" value="Unassembled WGS sequence"/>
</dbReference>
<sequence length="108" mass="12092">MMDPSAPKVLTHCPLCQASYQERGVRLLGESTGMTLYHLHCSACRHSVLAMIVENPHGIRSVGLVTDMEAQDAIRFQDLDPVSADDCVRMHLALDGQSREMCRRLLQR</sequence>
<proteinExistence type="predicted"/>
<evidence type="ECO:0000313" key="1">
    <source>
        <dbReference type="EMBL" id="MBE7525407.1"/>
    </source>
</evidence>
<dbReference type="AlphaFoldDB" id="A0A928TSA0"/>
<accession>A0A928TSA0</accession>
<name>A0A928TSA0_UNCKA</name>
<reference evidence="1" key="1">
    <citation type="submission" date="2020-05" db="EMBL/GenBank/DDBJ databases">
        <title>High-Quality Genomes of Partial-Nitritation/Anammox System by Hierarchical Clustering Based Hybrid Assembly.</title>
        <authorList>
            <person name="Liu L."/>
            <person name="Wang Y."/>
            <person name="Che Y."/>
            <person name="Chen Y."/>
            <person name="Xia Y."/>
            <person name="Luo R."/>
            <person name="Cheng S.H."/>
            <person name="Zheng C."/>
            <person name="Zhang T."/>
        </authorList>
    </citation>
    <scope>NUCLEOTIDE SEQUENCE</scope>
    <source>
        <strain evidence="1">H1_PAT1</strain>
    </source>
</reference>